<evidence type="ECO:0000313" key="2">
    <source>
        <dbReference type="Proteomes" id="UP000886595"/>
    </source>
</evidence>
<protein>
    <submittedName>
        <fullName evidence="1">Uncharacterized protein</fullName>
    </submittedName>
</protein>
<evidence type="ECO:0000313" key="1">
    <source>
        <dbReference type="EMBL" id="KAG2295932.1"/>
    </source>
</evidence>
<reference evidence="1 2" key="1">
    <citation type="submission" date="2020-02" db="EMBL/GenBank/DDBJ databases">
        <authorList>
            <person name="Ma Q."/>
            <person name="Huang Y."/>
            <person name="Song X."/>
            <person name="Pei D."/>
        </authorList>
    </citation>
    <scope>NUCLEOTIDE SEQUENCE [LARGE SCALE GENOMIC DNA]</scope>
    <source>
        <strain evidence="1">Sxm20200214</strain>
        <tissue evidence="1">Leaf</tissue>
    </source>
</reference>
<proteinExistence type="predicted"/>
<dbReference type="Proteomes" id="UP000886595">
    <property type="component" value="Unassembled WGS sequence"/>
</dbReference>
<organism evidence="1 2">
    <name type="scientific">Brassica carinata</name>
    <name type="common">Ethiopian mustard</name>
    <name type="synonym">Abyssinian cabbage</name>
    <dbReference type="NCBI Taxonomy" id="52824"/>
    <lineage>
        <taxon>Eukaryota</taxon>
        <taxon>Viridiplantae</taxon>
        <taxon>Streptophyta</taxon>
        <taxon>Embryophyta</taxon>
        <taxon>Tracheophyta</taxon>
        <taxon>Spermatophyta</taxon>
        <taxon>Magnoliopsida</taxon>
        <taxon>eudicotyledons</taxon>
        <taxon>Gunneridae</taxon>
        <taxon>Pentapetalae</taxon>
        <taxon>rosids</taxon>
        <taxon>malvids</taxon>
        <taxon>Brassicales</taxon>
        <taxon>Brassicaceae</taxon>
        <taxon>Brassiceae</taxon>
        <taxon>Brassica</taxon>
    </lineage>
</organism>
<comment type="caution">
    <text evidence="1">The sequence shown here is derived from an EMBL/GenBank/DDBJ whole genome shotgun (WGS) entry which is preliminary data.</text>
</comment>
<sequence>MPQLTGNLTRRSRQSLLYNQGQADQILGRRNSEVILAQVYHPSFFTGASSRKGQDILFELLVKGETAQGMIKAKDLV</sequence>
<accession>A0A8X7RXS5</accession>
<name>A0A8X7RXS5_BRACI</name>
<dbReference type="AlphaFoldDB" id="A0A8X7RXS5"/>
<keyword evidence="2" id="KW-1185">Reference proteome</keyword>
<gene>
    <name evidence="1" type="ORF">Bca52824_042601</name>
</gene>
<dbReference type="EMBL" id="JAAMPC010000009">
    <property type="protein sequence ID" value="KAG2295932.1"/>
    <property type="molecule type" value="Genomic_DNA"/>
</dbReference>